<protein>
    <submittedName>
        <fullName evidence="1">Karyopherin</fullName>
    </submittedName>
</protein>
<gene>
    <name evidence="1" type="primary">MSN5_2</name>
    <name evidence="1" type="ORF">EV182_006248</name>
</gene>
<reference evidence="1" key="1">
    <citation type="submission" date="2022-06" db="EMBL/GenBank/DDBJ databases">
        <title>Phylogenomic reconstructions and comparative analyses of Kickxellomycotina fungi.</title>
        <authorList>
            <person name="Reynolds N.K."/>
            <person name="Stajich J.E."/>
            <person name="Barry K."/>
            <person name="Grigoriev I.V."/>
            <person name="Crous P."/>
            <person name="Smith M.E."/>
        </authorList>
    </citation>
    <scope>NUCLEOTIDE SEQUENCE</scope>
    <source>
        <strain evidence="1">RSA 2271</strain>
    </source>
</reference>
<proteinExistence type="predicted"/>
<feature type="non-terminal residue" evidence="1">
    <location>
        <position position="301"/>
    </location>
</feature>
<keyword evidence="2" id="KW-1185">Reference proteome</keyword>
<comment type="caution">
    <text evidence="1">The sequence shown here is derived from an EMBL/GenBank/DDBJ whole genome shotgun (WGS) entry which is preliminary data.</text>
</comment>
<dbReference type="EMBL" id="JAMZIH010002505">
    <property type="protein sequence ID" value="KAJ1677405.1"/>
    <property type="molecule type" value="Genomic_DNA"/>
</dbReference>
<name>A0ACC1HLG3_9FUNG</name>
<dbReference type="Proteomes" id="UP001145114">
    <property type="component" value="Unassembled WGS sequence"/>
</dbReference>
<organism evidence="1 2">
    <name type="scientific">Spiromyces aspiralis</name>
    <dbReference type="NCBI Taxonomy" id="68401"/>
    <lineage>
        <taxon>Eukaryota</taxon>
        <taxon>Fungi</taxon>
        <taxon>Fungi incertae sedis</taxon>
        <taxon>Zoopagomycota</taxon>
        <taxon>Kickxellomycotina</taxon>
        <taxon>Kickxellomycetes</taxon>
        <taxon>Kickxellales</taxon>
        <taxon>Kickxellaceae</taxon>
        <taxon>Spiromyces</taxon>
    </lineage>
</organism>
<evidence type="ECO:0000313" key="1">
    <source>
        <dbReference type="EMBL" id="KAJ1677405.1"/>
    </source>
</evidence>
<accession>A0ACC1HLG3</accession>
<evidence type="ECO:0000313" key="2">
    <source>
        <dbReference type="Proteomes" id="UP001145114"/>
    </source>
</evidence>
<sequence length="301" mass="33628">MDGTVFDTIVRALNTIYSGASADRAEFARAQEVCEAFKSDPNAYQYGILLAHKNSGHNDFQRHYGLALVEHTVRFRWGWGSSQTGVALSEGAQNELRDKLLALLREGLRDDGTEARFIEEKLAAVISSLIIRMWPSEQWPTLHADLLQLYNSASPLKQQLVLTIFRQLCEEVFHADRDPVAALRSFDITTGLYSIIYPTSDLREKFPNGIRVGNKKRKAIKVWVEEGNEEGWFGRWVGTTRQLVASLSANPVERGSGDYQQALKVLGDCIDTITACVTFVPVTVVQRLGVLSLLAELFPVV</sequence>